<feature type="compositionally biased region" description="Acidic residues" evidence="1">
    <location>
        <begin position="1116"/>
        <end position="1125"/>
    </location>
</feature>
<feature type="compositionally biased region" description="Basic and acidic residues" evidence="1">
    <location>
        <begin position="1014"/>
        <end position="1043"/>
    </location>
</feature>
<feature type="region of interest" description="Disordered" evidence="1">
    <location>
        <begin position="1066"/>
        <end position="1125"/>
    </location>
</feature>
<dbReference type="PANTHER" id="PTHR13268:SF0">
    <property type="entry name" value="BCAS3 MICROTUBULE ASSOCIATED CELL MIGRATION FACTOR"/>
    <property type="match status" value="1"/>
</dbReference>
<feature type="compositionally biased region" description="Gly residues" evidence="1">
    <location>
        <begin position="1098"/>
        <end position="1115"/>
    </location>
</feature>
<dbReference type="STRING" id="329885.A0A4U0UNK5"/>
<feature type="compositionally biased region" description="Basic residues" evidence="1">
    <location>
        <begin position="33"/>
        <end position="42"/>
    </location>
</feature>
<dbReference type="SUPFAM" id="SSF50978">
    <property type="entry name" value="WD40 repeat-like"/>
    <property type="match status" value="1"/>
</dbReference>
<name>A0A4U0UNK5_9PEZI</name>
<dbReference type="Proteomes" id="UP000310066">
    <property type="component" value="Unassembled WGS sequence"/>
</dbReference>
<evidence type="ECO:0000313" key="3">
    <source>
        <dbReference type="Proteomes" id="UP000310066"/>
    </source>
</evidence>
<accession>A0A4U0UNK5</accession>
<protein>
    <recommendedName>
        <fullName evidence="4">BCAS3 domain-containing protein</fullName>
    </recommendedName>
</protein>
<reference evidence="2 3" key="1">
    <citation type="submission" date="2017-03" db="EMBL/GenBank/DDBJ databases">
        <title>Genomes of endolithic fungi from Antarctica.</title>
        <authorList>
            <person name="Coleine C."/>
            <person name="Masonjones S."/>
            <person name="Stajich J.E."/>
        </authorList>
    </citation>
    <scope>NUCLEOTIDE SEQUENCE [LARGE SCALE GENOMIC DNA]</scope>
    <source>
        <strain evidence="2 3">CCFEE 5311</strain>
    </source>
</reference>
<comment type="caution">
    <text evidence="2">The sequence shown here is derived from an EMBL/GenBank/DDBJ whole genome shotgun (WGS) entry which is preliminary data.</text>
</comment>
<evidence type="ECO:0008006" key="4">
    <source>
        <dbReference type="Google" id="ProtNLM"/>
    </source>
</evidence>
<proteinExistence type="predicted"/>
<dbReference type="InterPro" id="IPR045142">
    <property type="entry name" value="BCAS3-like"/>
</dbReference>
<dbReference type="EMBL" id="NAJP01000060">
    <property type="protein sequence ID" value="TKA36455.1"/>
    <property type="molecule type" value="Genomic_DNA"/>
</dbReference>
<feature type="region of interest" description="Disordered" evidence="1">
    <location>
        <begin position="544"/>
        <end position="569"/>
    </location>
</feature>
<sequence>MPATDDLIPDFDGFHESQAQEDFAEPIPVPAKKEKKKKRRHVPASWEEEVANPYGDPVTASPPATHGVRLDTPPPPAAPAPELELEDIPVDEPIEEDAFAWGHETAPVEAPEPSDDFYEPHSARALPSPVRSPTLATVKPALASASPPYRPASLHKPPPQYGSHDRPNQSKSQPAPQRRESFARSPVPRLYDPPPPHMPQPHFFGVPDLGLGVLPRVENSKAAGSDGYCCRFDTFSDAGDVASARRARDALLVGSEGGLEVYRVLPDKMEVAGRLEGLRGAVIDAKVLPHTSTFDFAAAVRPLVAVIVHGVLGDEREDTGDSGRDQQAKDTRYQTTVEIYSLQKQQHIATLYRSTTVKMEQPVHGHLSLPPTPLGDLSLDAAGRFVVLTSGKSGEVFVFTSDAGMSDQEMSFRCVAKYWTALQTRTDVPRPASAGDGGATNQDQQGRISLMSLSVRWLAIVPPYTSPGSSLQGSPTISESHPQPYGVGTHTAPLQPPLSCEVTGIDTEGTLSWLSRRAAQGLVTASQRGYEMSVQGWKELTYPSQPSAQQKSNPETNMFPPTNAPAEDPRRLAKEPALISIIDLQWLLSAEEQRLKQAPAPLATFALVEGCNYLAFSSDGLRLLTSNRKGEISSIWDLAHVAHGSMKPSSGDGAEAERVPHVKLVHRIARSSPSVIVDSVWSRDGDWVALLTTHGTVHLHEAPFTPPRKRKRRSTFTTPTTDKAEPSLSLSHGVSPPSNGLFGSIRSWSQSVSTHVSTVKAQYALPTTFAGFRSTAAAARTAGSRAVAKGLSQGFTAAKSGASDMWHAEDNKVRLKTLPEGSVAKPGCMRWVQRPSGSGLALVYGGAVVLHPVQRVMRQKGEAMVSGLKRDRYAKTFPLPRISTSREGSSGSGKTSSCVREGPHGFWSLRTVPVEGFGKMSGRRTSAGAGAAVATTNVNEVETNPPYCPFHVDPRVSIYAFEESGYASQINVFGHPHPPSDENAVTAFKTRGQGQQDVEQAWLFGQPLPPSTKLNERSPHQEDRTRDRRPGTADADIDAHAQDVDTGDEMAGMIESRLTIHPVSTAAAVDGEGQQQREEIRVQSRRKGRREGRRRSWGRGGDGAVEGEFGGMGDGDGSEDDEGLM</sequence>
<organism evidence="2 3">
    <name type="scientific">Friedmanniomyces endolithicus</name>
    <dbReference type="NCBI Taxonomy" id="329885"/>
    <lineage>
        <taxon>Eukaryota</taxon>
        <taxon>Fungi</taxon>
        <taxon>Dikarya</taxon>
        <taxon>Ascomycota</taxon>
        <taxon>Pezizomycotina</taxon>
        <taxon>Dothideomycetes</taxon>
        <taxon>Dothideomycetidae</taxon>
        <taxon>Mycosphaerellales</taxon>
        <taxon>Teratosphaeriaceae</taxon>
        <taxon>Friedmanniomyces</taxon>
    </lineage>
</organism>
<dbReference type="GO" id="GO:0006914">
    <property type="term" value="P:autophagy"/>
    <property type="evidence" value="ECO:0007669"/>
    <property type="project" value="InterPro"/>
</dbReference>
<dbReference type="PANTHER" id="PTHR13268">
    <property type="entry name" value="BREAST CARCINOMA AMPLIFIED SEQUENCE 3"/>
    <property type="match status" value="1"/>
</dbReference>
<feature type="compositionally biased region" description="Basic residues" evidence="1">
    <location>
        <begin position="1083"/>
        <end position="1097"/>
    </location>
</feature>
<evidence type="ECO:0000313" key="2">
    <source>
        <dbReference type="EMBL" id="TKA36455.1"/>
    </source>
</evidence>
<dbReference type="GO" id="GO:0005737">
    <property type="term" value="C:cytoplasm"/>
    <property type="evidence" value="ECO:0007669"/>
    <property type="project" value="TreeGrafter"/>
</dbReference>
<feature type="compositionally biased region" description="Polar residues" evidence="1">
    <location>
        <begin position="544"/>
        <end position="560"/>
    </location>
</feature>
<feature type="region of interest" description="Disordered" evidence="1">
    <location>
        <begin position="701"/>
        <end position="735"/>
    </location>
</feature>
<feature type="region of interest" description="Disordered" evidence="1">
    <location>
        <begin position="1005"/>
        <end position="1046"/>
    </location>
</feature>
<dbReference type="InterPro" id="IPR036322">
    <property type="entry name" value="WD40_repeat_dom_sf"/>
</dbReference>
<feature type="region of interest" description="Disordered" evidence="1">
    <location>
        <begin position="1"/>
        <end position="203"/>
    </location>
</feature>
<dbReference type="OrthoDB" id="3938623at2759"/>
<evidence type="ECO:0000256" key="1">
    <source>
        <dbReference type="SAM" id="MobiDB-lite"/>
    </source>
</evidence>
<dbReference type="GO" id="GO:0042594">
    <property type="term" value="P:response to starvation"/>
    <property type="evidence" value="ECO:0007669"/>
    <property type="project" value="TreeGrafter"/>
</dbReference>
<gene>
    <name evidence="2" type="ORF">B0A54_12469</name>
</gene>
<feature type="compositionally biased region" description="Acidic residues" evidence="1">
    <location>
        <begin position="83"/>
        <end position="98"/>
    </location>
</feature>
<dbReference type="AlphaFoldDB" id="A0A4U0UNK5"/>